<reference evidence="3" key="1">
    <citation type="journal article" date="2023" name="Commun. Biol.">
        <title>Genome analysis of Parmales, the sister group of diatoms, reveals the evolutionary specialization of diatoms from phago-mixotrophs to photoautotrophs.</title>
        <authorList>
            <person name="Ban H."/>
            <person name="Sato S."/>
            <person name="Yoshikawa S."/>
            <person name="Yamada K."/>
            <person name="Nakamura Y."/>
            <person name="Ichinomiya M."/>
            <person name="Sato N."/>
            <person name="Blanc-Mathieu R."/>
            <person name="Endo H."/>
            <person name="Kuwata A."/>
            <person name="Ogata H."/>
        </authorList>
    </citation>
    <scope>NUCLEOTIDE SEQUENCE [LARGE SCALE GENOMIC DNA]</scope>
    <source>
        <strain evidence="3">NIES 3701</strain>
    </source>
</reference>
<evidence type="ECO:0008006" key="4">
    <source>
        <dbReference type="Google" id="ProtNLM"/>
    </source>
</evidence>
<accession>A0A9W7A016</accession>
<evidence type="ECO:0000256" key="1">
    <source>
        <dbReference type="SAM" id="SignalP"/>
    </source>
</evidence>
<comment type="caution">
    <text evidence="2">The sequence shown here is derived from an EMBL/GenBank/DDBJ whole genome shotgun (WGS) entry which is preliminary data.</text>
</comment>
<sequence>MLSMTTRTAIALLFLLQLSSPYSINRAAFLRKASRAAVLPLTISTISTQAALADDEAVSTVPSAMPSAMPSVTDADPSFVSKIKKGDLDGKSWSYTLPGKWSAGEGGVGFLDTTKMPPAPSASTISVSVLSAPVPTKDLKGSDILKSFNVPTDTAGSYDILSGSGNEDKYLIAFAPKVCDSGGVGAQMGMGFCEYTKVWVTKAKDGIGWVGSASGPEWKVGGTDLKAVRDSFDIAEAAVEVEVQAGE</sequence>
<organism evidence="2 3">
    <name type="scientific">Triparma strigata</name>
    <dbReference type="NCBI Taxonomy" id="1606541"/>
    <lineage>
        <taxon>Eukaryota</taxon>
        <taxon>Sar</taxon>
        <taxon>Stramenopiles</taxon>
        <taxon>Ochrophyta</taxon>
        <taxon>Bolidophyceae</taxon>
        <taxon>Parmales</taxon>
        <taxon>Triparmaceae</taxon>
        <taxon>Triparma</taxon>
    </lineage>
</organism>
<keyword evidence="1" id="KW-0732">Signal</keyword>
<evidence type="ECO:0000313" key="3">
    <source>
        <dbReference type="Proteomes" id="UP001165085"/>
    </source>
</evidence>
<protein>
    <recommendedName>
        <fullName evidence="4">PsbP C-terminal domain-containing protein</fullName>
    </recommendedName>
</protein>
<proteinExistence type="predicted"/>
<evidence type="ECO:0000313" key="2">
    <source>
        <dbReference type="EMBL" id="GMH60315.1"/>
    </source>
</evidence>
<dbReference type="AlphaFoldDB" id="A0A9W7A016"/>
<dbReference type="EMBL" id="BRXY01000065">
    <property type="protein sequence ID" value="GMH60315.1"/>
    <property type="molecule type" value="Genomic_DNA"/>
</dbReference>
<feature type="chain" id="PRO_5040887942" description="PsbP C-terminal domain-containing protein" evidence="1">
    <location>
        <begin position="22"/>
        <end position="247"/>
    </location>
</feature>
<keyword evidence="3" id="KW-1185">Reference proteome</keyword>
<dbReference type="OrthoDB" id="10361557at2759"/>
<feature type="signal peptide" evidence="1">
    <location>
        <begin position="1"/>
        <end position="21"/>
    </location>
</feature>
<gene>
    <name evidence="2" type="ORF">TrST_g5638</name>
</gene>
<name>A0A9W7A016_9STRA</name>
<dbReference type="Proteomes" id="UP001165085">
    <property type="component" value="Unassembled WGS sequence"/>
</dbReference>